<accession>A0A0M8P4B0</accession>
<dbReference type="AlphaFoldDB" id="A0A0M8P4B0"/>
<proteinExistence type="predicted"/>
<feature type="compositionally biased region" description="Basic residues" evidence="1">
    <location>
        <begin position="213"/>
        <end position="224"/>
    </location>
</feature>
<name>A0A0M8P4B0_9EURO</name>
<evidence type="ECO:0000256" key="1">
    <source>
        <dbReference type="SAM" id="MobiDB-lite"/>
    </source>
</evidence>
<dbReference type="OrthoDB" id="4502595at2759"/>
<feature type="region of interest" description="Disordered" evidence="1">
    <location>
        <begin position="202"/>
        <end position="234"/>
    </location>
</feature>
<dbReference type="Proteomes" id="UP000037696">
    <property type="component" value="Unassembled WGS sequence"/>
</dbReference>
<reference evidence="2 3" key="1">
    <citation type="submission" date="2015-08" db="EMBL/GenBank/DDBJ databases">
        <title>Genome sequencing of Penicillium nordicum.</title>
        <authorList>
            <person name="Nguyen H.D."/>
            <person name="Seifert K.A."/>
        </authorList>
    </citation>
    <scope>NUCLEOTIDE SEQUENCE [LARGE SCALE GENOMIC DNA]</scope>
    <source>
        <strain evidence="2 3">DAOMC 185683</strain>
    </source>
</reference>
<comment type="caution">
    <text evidence="2">The sequence shown here is derived from an EMBL/GenBank/DDBJ whole genome shotgun (WGS) entry which is preliminary data.</text>
</comment>
<organism evidence="2 3">
    <name type="scientific">Penicillium nordicum</name>
    <dbReference type="NCBI Taxonomy" id="229535"/>
    <lineage>
        <taxon>Eukaryota</taxon>
        <taxon>Fungi</taxon>
        <taxon>Dikarya</taxon>
        <taxon>Ascomycota</taxon>
        <taxon>Pezizomycotina</taxon>
        <taxon>Eurotiomycetes</taxon>
        <taxon>Eurotiomycetidae</taxon>
        <taxon>Eurotiales</taxon>
        <taxon>Aspergillaceae</taxon>
        <taxon>Penicillium</taxon>
    </lineage>
</organism>
<evidence type="ECO:0000313" key="3">
    <source>
        <dbReference type="Proteomes" id="UP000037696"/>
    </source>
</evidence>
<evidence type="ECO:0000313" key="2">
    <source>
        <dbReference type="EMBL" id="KOS41034.1"/>
    </source>
</evidence>
<sequence>MASALMKLVFAHILDQYDILLPNSASAPLTGSLSFEEFYVPNFGLKIALRQRYRFEIIMASSTSSQRSRPLLIPHKRALLPSGTNKSDYKVYKVLNPSAIPAETSIKPSYEEAIQGGNKPTDSSEHNKSTVEEEDYEPQTPRFEVSFSMPPQPFLDPPTWEAMLKHSRERLAAQSIKVEPSSEAEHGEESVEMMRRRVERETEYGSMAIRGRSSVRGRGKRGKGRGNVYWGGRH</sequence>
<gene>
    <name evidence="2" type="ORF">ACN38_g8115</name>
</gene>
<dbReference type="EMBL" id="LHQQ01000144">
    <property type="protein sequence ID" value="KOS41034.1"/>
    <property type="molecule type" value="Genomic_DNA"/>
</dbReference>
<feature type="compositionally biased region" description="Basic and acidic residues" evidence="1">
    <location>
        <begin position="122"/>
        <end position="131"/>
    </location>
</feature>
<protein>
    <submittedName>
        <fullName evidence="2">Uncharacterized protein</fullName>
    </submittedName>
</protein>
<feature type="region of interest" description="Disordered" evidence="1">
    <location>
        <begin position="111"/>
        <end position="140"/>
    </location>
</feature>
<keyword evidence="3" id="KW-1185">Reference proteome</keyword>